<accession>A0AAU6V694</accession>
<protein>
    <submittedName>
        <fullName evidence="1">General secretion pathway protein GspB</fullName>
    </submittedName>
</protein>
<evidence type="ECO:0000313" key="1">
    <source>
        <dbReference type="EMBL" id="XAG81657.1"/>
    </source>
</evidence>
<name>A0AAU6V694_UNCXX</name>
<dbReference type="AlphaFoldDB" id="A0AAU6V694"/>
<reference evidence="1" key="1">
    <citation type="submission" date="2022-03" db="EMBL/GenBank/DDBJ databases">
        <title>Sea Food Isolates.</title>
        <authorList>
            <person name="Li c."/>
        </authorList>
    </citation>
    <scope>NUCLEOTIDE SEQUENCE</scope>
    <source>
        <strain evidence="1">19NY03SH02</strain>
    </source>
</reference>
<sequence>MINNQIYRQGDRIQGVVLSRIDQDSVLLADGRRLYLFQAITERKEKH</sequence>
<proteinExistence type="predicted"/>
<gene>
    <name evidence="1" type="ORF">MRN14_03310</name>
</gene>
<dbReference type="EMBL" id="CP095354">
    <property type="protein sequence ID" value="XAG81657.1"/>
    <property type="molecule type" value="Genomic_DNA"/>
</dbReference>
<organism evidence="1">
    <name type="scientific">bacterium 19NY03SH02</name>
    <dbReference type="NCBI Taxonomy" id="2920631"/>
    <lineage>
        <taxon>Bacteria</taxon>
    </lineage>
</organism>